<feature type="compositionally biased region" description="Polar residues" evidence="1">
    <location>
        <begin position="443"/>
        <end position="460"/>
    </location>
</feature>
<gene>
    <name evidence="3" type="ORF">LTR82_002868</name>
</gene>
<evidence type="ECO:0000313" key="4">
    <source>
        <dbReference type="Proteomes" id="UP001168146"/>
    </source>
</evidence>
<sequence>MAETQKGTPNEEAPTERQQSVEQTVLESGRQVEPAPKPRPRPLEPTQGGPPSSPTTISISSGPSSWYIGSSWRAKASPVAQIARESISVAKGATSESSVEHARRPSQSVSKSMRGSRKSVPLLAEATRVHATSSGVDKSRPRFSSEEKARDVEGAAETTESREEIKPPIMEEAPLPPVPDLEDSKSVGSTDGHLQSGAWFGWWSRPDGYASDVEKVKGNKRRKLDTDEASSTPLPGSPAVEPANAGQKDNADMPMPDSSLDNAQARTAAQREGLPPETISTGQSTRSWFGLWSSAQNEQAAAEASGSKRLSEQHETLPAPEVIITPAPAAEDLAKPAEPTKQALMQDVSEPQKASGWAFWSSDKSRDGASTPSSTPNQVGEIAVADTPSQSHPEAAQFNGQVNQVQQPKSAAELVPSNSTLKPNRGRLEKTKESTASSSTNTPAGSNAPTPSISQSTTPGGTPPREDSEAPAAVKRGKAPQTRPNLILPTFRDMYPPLPNPGYVERLTSYLAQSLRIPGSEATPPPLHVHITPSPHKVKKAIAIGVHGFFPAPLIQKVLGQPTGTSIRFANYAAASIKAWCGEHQPLVKDVEIQKVALEGEGFVADRVTTLWKLLLNWLSHLRQADFILVAAHSQGVPVAFMLVAKLIQLGCLGPNVRLGICAMAGINLGPFLEYKSRLWGGSASELFEFCDAHSKVSKMYAEALDICLRHGVRVTFIGGLDDQLVSLESSLYAPLSHPYVSRAVFIDGRVHAPNFLTHLVVFALKLRNRGISDHGLLRELSAPLAGSLVGGEGHSRVYDDPTVYQSATEFALETADMTALPPAPNGAITPTAAASLLATDASRARAVAAARRASLLGYPSTPAQANSIRRGSISASTNLPGIAPAIAQWEAPSSATATNPFYLPWAVRGMLEEEAVKRDPGLWAEVHELVERLFSVGVLGIAVQVIKKEDLSRVTLE</sequence>
<dbReference type="PANTHER" id="PTHR47349:SF1">
    <property type="entry name" value="AER328WP"/>
    <property type="match status" value="1"/>
</dbReference>
<proteinExistence type="predicted"/>
<reference evidence="3" key="1">
    <citation type="submission" date="2021-12" db="EMBL/GenBank/DDBJ databases">
        <title>Black yeast isolated from Biological Soil Crust.</title>
        <authorList>
            <person name="Kurbessoian T."/>
        </authorList>
    </citation>
    <scope>NUCLEOTIDE SEQUENCE</scope>
    <source>
        <strain evidence="3">CCFEE 5208</strain>
    </source>
</reference>
<feature type="compositionally biased region" description="Low complexity" evidence="1">
    <location>
        <begin position="54"/>
        <end position="72"/>
    </location>
</feature>
<protein>
    <recommendedName>
        <fullName evidence="2">YMC020W-like alpha/beta hydrolase domain-containing protein</fullName>
    </recommendedName>
</protein>
<feature type="compositionally biased region" description="Low complexity" evidence="1">
    <location>
        <begin position="293"/>
        <end position="307"/>
    </location>
</feature>
<evidence type="ECO:0000256" key="1">
    <source>
        <dbReference type="SAM" id="MobiDB-lite"/>
    </source>
</evidence>
<feature type="compositionally biased region" description="Polar residues" evidence="1">
    <location>
        <begin position="278"/>
        <end position="287"/>
    </location>
</feature>
<feature type="region of interest" description="Disordered" evidence="1">
    <location>
        <begin position="1"/>
        <end position="493"/>
    </location>
</feature>
<dbReference type="Pfam" id="PF26147">
    <property type="entry name" value="AB_HYDROLASE_YMC0-YMC35"/>
    <property type="match status" value="1"/>
</dbReference>
<feature type="compositionally biased region" description="Polar residues" evidence="1">
    <location>
        <begin position="16"/>
        <end position="26"/>
    </location>
</feature>
<comment type="caution">
    <text evidence="3">The sequence shown here is derived from an EMBL/GenBank/DDBJ whole genome shotgun (WGS) entry which is preliminary data.</text>
</comment>
<feature type="compositionally biased region" description="Basic and acidic residues" evidence="1">
    <location>
        <begin position="137"/>
        <end position="166"/>
    </location>
</feature>
<feature type="compositionally biased region" description="Polar residues" evidence="1">
    <location>
        <begin position="368"/>
        <end position="378"/>
    </location>
</feature>
<feature type="domain" description="YMC020W-like alpha/beta hydrolase" evidence="2">
    <location>
        <begin position="488"/>
        <end position="822"/>
    </location>
</feature>
<feature type="compositionally biased region" description="Polar residues" evidence="1">
    <location>
        <begin position="387"/>
        <end position="409"/>
    </location>
</feature>
<evidence type="ECO:0000259" key="2">
    <source>
        <dbReference type="Pfam" id="PF26147"/>
    </source>
</evidence>
<dbReference type="PANTHER" id="PTHR47349">
    <property type="entry name" value="CHROMOSOME 8, WHOLE GENOME SHOTGUN SEQUENCE"/>
    <property type="match status" value="1"/>
</dbReference>
<dbReference type="InterPro" id="IPR058933">
    <property type="entry name" value="YMC020W-like_ab_hydrolase"/>
</dbReference>
<dbReference type="Proteomes" id="UP001168146">
    <property type="component" value="Unassembled WGS sequence"/>
</dbReference>
<dbReference type="EMBL" id="JASUXU010000005">
    <property type="protein sequence ID" value="KAK0326123.1"/>
    <property type="molecule type" value="Genomic_DNA"/>
</dbReference>
<evidence type="ECO:0000313" key="3">
    <source>
        <dbReference type="EMBL" id="KAK0326123.1"/>
    </source>
</evidence>
<name>A0AAN6G1H8_9PEZI</name>
<dbReference type="InterPro" id="IPR058934">
    <property type="entry name" value="YMC020W-like"/>
</dbReference>
<accession>A0AAN6G1H8</accession>
<dbReference type="AlphaFoldDB" id="A0AAN6G1H8"/>
<organism evidence="3 4">
    <name type="scientific">Friedmanniomyces endolithicus</name>
    <dbReference type="NCBI Taxonomy" id="329885"/>
    <lineage>
        <taxon>Eukaryota</taxon>
        <taxon>Fungi</taxon>
        <taxon>Dikarya</taxon>
        <taxon>Ascomycota</taxon>
        <taxon>Pezizomycotina</taxon>
        <taxon>Dothideomycetes</taxon>
        <taxon>Dothideomycetidae</taxon>
        <taxon>Mycosphaerellales</taxon>
        <taxon>Teratosphaeriaceae</taxon>
        <taxon>Friedmanniomyces</taxon>
    </lineage>
</organism>